<dbReference type="FunFam" id="1.10.1200.120:FF:000004">
    <property type="entry name" value="Ion channel, putative"/>
    <property type="match status" value="1"/>
</dbReference>
<organism evidence="6 7">
    <name type="scientific">Hyphodiscus hymeniophilus</name>
    <dbReference type="NCBI Taxonomy" id="353542"/>
    <lineage>
        <taxon>Eukaryota</taxon>
        <taxon>Fungi</taxon>
        <taxon>Dikarya</taxon>
        <taxon>Ascomycota</taxon>
        <taxon>Pezizomycotina</taxon>
        <taxon>Leotiomycetes</taxon>
        <taxon>Helotiales</taxon>
        <taxon>Hyphodiscaceae</taxon>
        <taxon>Hyphodiscus</taxon>
    </lineage>
</organism>
<evidence type="ECO:0000313" key="7">
    <source>
        <dbReference type="Proteomes" id="UP000785200"/>
    </source>
</evidence>
<dbReference type="Proteomes" id="UP000785200">
    <property type="component" value="Unassembled WGS sequence"/>
</dbReference>
<evidence type="ECO:0000256" key="4">
    <source>
        <dbReference type="ARBA" id="ARBA00023136"/>
    </source>
</evidence>
<keyword evidence="3 5" id="KW-1133">Transmembrane helix</keyword>
<dbReference type="GO" id="GO:0008381">
    <property type="term" value="F:mechanosensitive monoatomic ion channel activity"/>
    <property type="evidence" value="ECO:0007669"/>
    <property type="project" value="TreeGrafter"/>
</dbReference>
<evidence type="ECO:0000256" key="2">
    <source>
        <dbReference type="ARBA" id="ARBA00022692"/>
    </source>
</evidence>
<dbReference type="Pfam" id="PF01741">
    <property type="entry name" value="MscL"/>
    <property type="match status" value="1"/>
</dbReference>
<gene>
    <name evidence="6" type="ORF">D0Z07_7463</name>
</gene>
<reference evidence="6" key="1">
    <citation type="submission" date="2019-07" db="EMBL/GenBank/DDBJ databases">
        <title>Hyphodiscus hymeniophilus genome sequencing and assembly.</title>
        <authorList>
            <person name="Kramer G."/>
            <person name="Nodwell J."/>
        </authorList>
    </citation>
    <scope>NUCLEOTIDE SEQUENCE</scope>
    <source>
        <strain evidence="6">ATCC 34498</strain>
    </source>
</reference>
<evidence type="ECO:0000256" key="3">
    <source>
        <dbReference type="ARBA" id="ARBA00022989"/>
    </source>
</evidence>
<evidence type="ECO:0000256" key="1">
    <source>
        <dbReference type="ARBA" id="ARBA00004141"/>
    </source>
</evidence>
<dbReference type="PANTHER" id="PTHR30266:SF2">
    <property type="entry name" value="LARGE-CONDUCTANCE MECHANOSENSITIVE CHANNEL"/>
    <property type="match status" value="1"/>
</dbReference>
<dbReference type="AlphaFoldDB" id="A0A9P6VF21"/>
<feature type="transmembrane region" description="Helical" evidence="5">
    <location>
        <begin position="42"/>
        <end position="65"/>
    </location>
</feature>
<evidence type="ECO:0000256" key="5">
    <source>
        <dbReference type="SAM" id="Phobius"/>
    </source>
</evidence>
<comment type="subcellular location">
    <subcellularLocation>
        <location evidence="1">Membrane</location>
        <topology evidence="1">Multi-pass membrane protein</topology>
    </subcellularLocation>
</comment>
<keyword evidence="2 5" id="KW-0812">Transmembrane</keyword>
<dbReference type="GO" id="GO:0016020">
    <property type="term" value="C:membrane"/>
    <property type="evidence" value="ECO:0007669"/>
    <property type="project" value="UniProtKB-SubCell"/>
</dbReference>
<name>A0A9P6VF21_9HELO</name>
<sequence length="180" mass="20238">MPIRLEDSGEMLENAGHEVSNRAKKWWSGFADFALQDNVLQVAVGLIIAAAFTTVVTSFVSDILLPPLSLLPFMQKNMDEKFAILRPGHHYNQTLKHGGYNTMDQAISDGAVIMAYGVFVNKCLNFMGLGLALYALASFYEWFSDDPIIKHTVKCKYCRKWISVKVSYPCLDYLSWQCPG</sequence>
<dbReference type="InterPro" id="IPR037673">
    <property type="entry name" value="MSC/AndL"/>
</dbReference>
<accession>A0A9P6VF21</accession>
<dbReference type="SUPFAM" id="SSF81330">
    <property type="entry name" value="Gated mechanosensitive channel"/>
    <property type="match status" value="1"/>
</dbReference>
<dbReference type="PANTHER" id="PTHR30266">
    <property type="entry name" value="MECHANOSENSITIVE CHANNEL MSCL"/>
    <property type="match status" value="1"/>
</dbReference>
<dbReference type="Gene3D" id="1.10.1200.120">
    <property type="entry name" value="Large-conductance mechanosensitive channel, MscL, domain 1"/>
    <property type="match status" value="1"/>
</dbReference>
<comment type="caution">
    <text evidence="6">The sequence shown here is derived from an EMBL/GenBank/DDBJ whole genome shotgun (WGS) entry which is preliminary data.</text>
</comment>
<keyword evidence="4 5" id="KW-0472">Membrane</keyword>
<protein>
    <submittedName>
        <fullName evidence="6">Anditomin synthesis L</fullName>
    </submittedName>
</protein>
<dbReference type="OrthoDB" id="10010920at2759"/>
<evidence type="ECO:0000313" key="6">
    <source>
        <dbReference type="EMBL" id="KAG0646645.1"/>
    </source>
</evidence>
<dbReference type="EMBL" id="VNKQ01000015">
    <property type="protein sequence ID" value="KAG0646645.1"/>
    <property type="molecule type" value="Genomic_DNA"/>
</dbReference>
<feature type="transmembrane region" description="Helical" evidence="5">
    <location>
        <begin position="123"/>
        <end position="143"/>
    </location>
</feature>
<proteinExistence type="predicted"/>
<keyword evidence="7" id="KW-1185">Reference proteome</keyword>
<dbReference type="InterPro" id="IPR036019">
    <property type="entry name" value="MscL_channel"/>
</dbReference>